<accession>A0A2C6KNZ8</accession>
<feature type="non-terminal residue" evidence="1">
    <location>
        <position position="71"/>
    </location>
</feature>
<gene>
    <name evidence="1" type="ORF">CSUI_006908</name>
</gene>
<evidence type="ECO:0000313" key="1">
    <source>
        <dbReference type="EMBL" id="PHJ19267.1"/>
    </source>
</evidence>
<keyword evidence="2" id="KW-1185">Reference proteome</keyword>
<dbReference type="EMBL" id="MIGC01003555">
    <property type="protein sequence ID" value="PHJ19267.1"/>
    <property type="molecule type" value="Genomic_DNA"/>
</dbReference>
<dbReference type="RefSeq" id="XP_067920969.1">
    <property type="nucleotide sequence ID" value="XM_068067058.1"/>
</dbReference>
<protein>
    <submittedName>
        <fullName evidence="1">Sit4 phosphatase-associated protein</fullName>
    </submittedName>
</protein>
<dbReference type="GeneID" id="94430269"/>
<comment type="caution">
    <text evidence="1">The sequence shown here is derived from an EMBL/GenBank/DDBJ whole genome shotgun (WGS) entry which is preliminary data.</text>
</comment>
<reference evidence="1 2" key="1">
    <citation type="journal article" date="2017" name="Int. J. Parasitol.">
        <title>The genome of the protozoan parasite Cystoisospora suis and a reverse vaccinology approach to identify vaccine candidates.</title>
        <authorList>
            <person name="Palmieri N."/>
            <person name="Shrestha A."/>
            <person name="Ruttkowski B."/>
            <person name="Beck T."/>
            <person name="Vogl C."/>
            <person name="Tomley F."/>
            <person name="Blake D.P."/>
            <person name="Joachim A."/>
        </authorList>
    </citation>
    <scope>NUCLEOTIDE SEQUENCE [LARGE SCALE GENOMIC DNA]</scope>
    <source>
        <strain evidence="1 2">Wien I</strain>
    </source>
</reference>
<evidence type="ECO:0000313" key="2">
    <source>
        <dbReference type="Proteomes" id="UP000221165"/>
    </source>
</evidence>
<dbReference type="Proteomes" id="UP000221165">
    <property type="component" value="Unassembled WGS sequence"/>
</dbReference>
<organism evidence="1 2">
    <name type="scientific">Cystoisospora suis</name>
    <dbReference type="NCBI Taxonomy" id="483139"/>
    <lineage>
        <taxon>Eukaryota</taxon>
        <taxon>Sar</taxon>
        <taxon>Alveolata</taxon>
        <taxon>Apicomplexa</taxon>
        <taxon>Conoidasida</taxon>
        <taxon>Coccidia</taxon>
        <taxon>Eucoccidiorida</taxon>
        <taxon>Eimeriorina</taxon>
        <taxon>Sarcocystidae</taxon>
        <taxon>Cystoisospora</taxon>
    </lineage>
</organism>
<name>A0A2C6KNZ8_9APIC</name>
<dbReference type="VEuPathDB" id="ToxoDB:CSUI_006908"/>
<sequence>GGGIGGEEENLLNTVFAKEDKKWIAQLEAGEFVELYVHPNLERLMKKLLSSCGFEQDPSWKENQMVFSSLL</sequence>
<proteinExistence type="predicted"/>
<feature type="non-terminal residue" evidence="1">
    <location>
        <position position="1"/>
    </location>
</feature>
<dbReference type="AlphaFoldDB" id="A0A2C6KNZ8"/>